<dbReference type="Proteomes" id="UP000037460">
    <property type="component" value="Unassembled WGS sequence"/>
</dbReference>
<dbReference type="GO" id="GO:0005874">
    <property type="term" value="C:microtubule"/>
    <property type="evidence" value="ECO:0007669"/>
    <property type="project" value="UniProtKB-KW"/>
</dbReference>
<dbReference type="Gene3D" id="3.40.50.1440">
    <property type="entry name" value="Tubulin/FtsZ, GTPase domain"/>
    <property type="match status" value="1"/>
</dbReference>
<dbReference type="AlphaFoldDB" id="A0A0M0KBU0"/>
<reference evidence="9" key="1">
    <citation type="journal article" date="2015" name="PLoS Genet.">
        <title>Genome Sequence and Transcriptome Analyses of Chrysochromulina tobin: Metabolic Tools for Enhanced Algal Fitness in the Prominent Order Prymnesiales (Haptophyceae).</title>
        <authorList>
            <person name="Hovde B.T."/>
            <person name="Deodato C.R."/>
            <person name="Hunsperger H.M."/>
            <person name="Ryken S.A."/>
            <person name="Yost W."/>
            <person name="Jha R.K."/>
            <person name="Patterson J."/>
            <person name="Monnat R.J. Jr."/>
            <person name="Barlow S.B."/>
            <person name="Starkenburg S.R."/>
            <person name="Cattolico R.A."/>
        </authorList>
    </citation>
    <scope>NUCLEOTIDE SEQUENCE</scope>
    <source>
        <strain evidence="9">CCMP291</strain>
    </source>
</reference>
<dbReference type="InterPro" id="IPR003008">
    <property type="entry name" value="Tubulin_FtsZ_GTPase"/>
</dbReference>
<dbReference type="InterPro" id="IPR008280">
    <property type="entry name" value="Tub_FtsZ_C"/>
</dbReference>
<organism evidence="8 9">
    <name type="scientific">Chrysochromulina tobinii</name>
    <dbReference type="NCBI Taxonomy" id="1460289"/>
    <lineage>
        <taxon>Eukaryota</taxon>
        <taxon>Haptista</taxon>
        <taxon>Haptophyta</taxon>
        <taxon>Prymnesiophyceae</taxon>
        <taxon>Prymnesiales</taxon>
        <taxon>Chrysochromulinaceae</taxon>
        <taxon>Chrysochromulina</taxon>
    </lineage>
</organism>
<dbReference type="EMBL" id="JWZX01000659">
    <property type="protein sequence ID" value="KOO36032.1"/>
    <property type="molecule type" value="Genomic_DNA"/>
</dbReference>
<evidence type="ECO:0000256" key="3">
    <source>
        <dbReference type="ARBA" id="ARBA00022741"/>
    </source>
</evidence>
<evidence type="ECO:0000256" key="1">
    <source>
        <dbReference type="ARBA" id="ARBA00009636"/>
    </source>
</evidence>
<dbReference type="OrthoDB" id="2588702at2759"/>
<comment type="caution">
    <text evidence="8">The sequence shown here is derived from an EMBL/GenBank/DDBJ whole genome shotgun (WGS) entry which is preliminary data.</text>
</comment>
<evidence type="ECO:0000313" key="8">
    <source>
        <dbReference type="EMBL" id="KOO36032.1"/>
    </source>
</evidence>
<keyword evidence="4 5" id="KW-0342">GTP-binding</keyword>
<dbReference type="InterPro" id="IPR004057">
    <property type="entry name" value="Epsilon_tubulin"/>
</dbReference>
<feature type="domain" description="Tubulin/FtsZ GTPase" evidence="7">
    <location>
        <begin position="30"/>
        <end position="238"/>
    </location>
</feature>
<dbReference type="SUPFAM" id="SSF55307">
    <property type="entry name" value="Tubulin C-terminal domain-like"/>
    <property type="match status" value="1"/>
</dbReference>
<dbReference type="SMART" id="SM00864">
    <property type="entry name" value="Tubulin"/>
    <property type="match status" value="1"/>
</dbReference>
<evidence type="ECO:0000256" key="4">
    <source>
        <dbReference type="ARBA" id="ARBA00023134"/>
    </source>
</evidence>
<dbReference type="InterPro" id="IPR036525">
    <property type="entry name" value="Tubulin/FtsZ_GTPase_sf"/>
</dbReference>
<dbReference type="SUPFAM" id="SSF52490">
    <property type="entry name" value="Tubulin nucleotide-binding domain-like"/>
    <property type="match status" value="1"/>
</dbReference>
<dbReference type="InterPro" id="IPR000217">
    <property type="entry name" value="Tubulin"/>
</dbReference>
<dbReference type="GO" id="GO:0007017">
    <property type="term" value="P:microtubule-based process"/>
    <property type="evidence" value="ECO:0007669"/>
    <property type="project" value="InterPro"/>
</dbReference>
<proteinExistence type="inferred from homology"/>
<evidence type="ECO:0000259" key="7">
    <source>
        <dbReference type="SMART" id="SM00864"/>
    </source>
</evidence>
<accession>A0A0M0KBU0</accession>
<name>A0A0M0KBU0_9EUKA</name>
<dbReference type="InterPro" id="IPR017975">
    <property type="entry name" value="Tubulin_CS"/>
</dbReference>
<keyword evidence="3 5" id="KW-0547">Nucleotide-binding</keyword>
<keyword evidence="9" id="KW-1185">Reference proteome</keyword>
<dbReference type="GO" id="GO:0005525">
    <property type="term" value="F:GTP binding"/>
    <property type="evidence" value="ECO:0007669"/>
    <property type="project" value="UniProtKB-UniRule"/>
</dbReference>
<sequence length="417" mass="44481">MSTIFVHCGQAGNEIGGVVWRLAWAEKPPRRWFFDERGTARAVFVDTEPKVVRGVVRSLGPERVHPRCALVEQSGRGNNWAMGYGGVDGGGRNGIADAALEALRWQWERCDWCTGVVLSHSIGGGTGSGLGSLLLQELRDEHPRHYLTAAAMCPFAAGELPLGHYNATLALSFLQEFADAIILFDNTQLLRHLTSSAAVQSHAASHSSQQPARLDMKHLDAYVGSGLAGLTFPTDGPLGRRPFDAADLVIGRGVAGEPPDERIKHRLLQLLGGSPCSPFPVDYKLSASPATALPSQNALRSLTLVSNRSSAGPQLEQILIRARLQLLGKAYVHHFERHGVSTEFIAERAEYMQTIVDEYEGCRAAFAGSQPPVVSPVRAAGAAASLSPRGTLPSPGNPAAPLTPSNIAGAAQGFALR</sequence>
<evidence type="ECO:0000256" key="2">
    <source>
        <dbReference type="ARBA" id="ARBA00022701"/>
    </source>
</evidence>
<dbReference type="PROSITE" id="PS00227">
    <property type="entry name" value="TUBULIN"/>
    <property type="match status" value="1"/>
</dbReference>
<feature type="region of interest" description="Disordered" evidence="6">
    <location>
        <begin position="385"/>
        <end position="405"/>
    </location>
</feature>
<dbReference type="PRINTS" id="PR01161">
    <property type="entry name" value="TUBULIN"/>
</dbReference>
<keyword evidence="2 5" id="KW-0493">Microtubule</keyword>
<evidence type="ECO:0000313" key="9">
    <source>
        <dbReference type="Proteomes" id="UP000037460"/>
    </source>
</evidence>
<gene>
    <name evidence="8" type="ORF">Ctob_013798</name>
</gene>
<dbReference type="Pfam" id="PF00091">
    <property type="entry name" value="Tubulin"/>
    <property type="match status" value="1"/>
</dbReference>
<comment type="similarity">
    <text evidence="1 5">Belongs to the tubulin family.</text>
</comment>
<dbReference type="PANTHER" id="PTHR11588">
    <property type="entry name" value="TUBULIN"/>
    <property type="match status" value="1"/>
</dbReference>
<protein>
    <submittedName>
        <fullName evidence="8">Cryptic tubulin</fullName>
    </submittedName>
</protein>
<dbReference type="PRINTS" id="PR01519">
    <property type="entry name" value="EPSLNTUBULIN"/>
</dbReference>
<evidence type="ECO:0000256" key="5">
    <source>
        <dbReference type="RuleBase" id="RU000352"/>
    </source>
</evidence>
<evidence type="ECO:0000256" key="6">
    <source>
        <dbReference type="SAM" id="MobiDB-lite"/>
    </source>
</evidence>